<dbReference type="EnsemblMetazoa" id="PPA17535.1">
    <property type="protein sequence ID" value="PPA17535.1"/>
    <property type="gene ID" value="WBGene00107089"/>
</dbReference>
<feature type="region of interest" description="Disordered" evidence="1">
    <location>
        <begin position="490"/>
        <end position="519"/>
    </location>
</feature>
<dbReference type="InterPro" id="IPR027485">
    <property type="entry name" value="AMMECR1_N"/>
</dbReference>
<dbReference type="PROSITE" id="PS51112">
    <property type="entry name" value="AMMECR1"/>
    <property type="match status" value="1"/>
</dbReference>
<dbReference type="InterPro" id="IPR002733">
    <property type="entry name" value="AMMECR1_domain"/>
</dbReference>
<protein>
    <submittedName>
        <fullName evidence="2">AMMECR1 domain-containing protein</fullName>
    </submittedName>
</protein>
<keyword evidence="3" id="KW-1185">Reference proteome</keyword>
<dbReference type="Proteomes" id="UP000005239">
    <property type="component" value="Unassembled WGS sequence"/>
</dbReference>
<sequence length="1343" mass="149838">MTKTINRDMAAYCFETLSARLDGRRQPAAPATIPAGAKFPLFVTWKKGGAKHLRGCIGTFEELRLAEGLAEYALTAAMRDSRFEPISAAEMPQLHCGVSLLVQFEPAVNYLDWQVGVHGKTNGRGYESRPTMGNGIRIHFMDPVAGHRRSGVFLPEVASEQGWNHTETLDHLLRKAGYKNEITEQLRRSVEVTRFQSEKVGMSFKEWQAEYHNNDSESSFVDVEWIDIETSPLLMDESALAVANVIDHEETIEMVESPVDSSDFVIVKDTVSHLDESIETSQPPNDSFDFAIVEDTVSRIDESIETSQRPIDPSDSAIVEDTVSCLDESIETSQCPIDSSDSAIVESAVSRLDESIETSQPPIDSSDSAIVEDTVSCLIDRIEMMESECGTSKDTADVICTKAAGGERSGSVVSIDSDLEIVLVTRRVARGRGVQKWNTGKNGWMPEDALGWRRCGLIPFGNSEEIEMEGERENRPGGLRRDQWKFRLALPEDRSLPEEDGRQGEEEEEDGEDGRDPPEAIAVGLIGEKEEWIEGGRDLELPLAALRMVSREEKMVMPETDLVLPSVDDLSREQEEISIGRDLVLPLEIAVIMIIEEMEITITEKDLVLALEATITTIKEEMEIIIAETDLVLALEVTITTITEEVEMVIGIDLVLLVTIMTIKEEMEIIISETDLVLAQEVTRIMITEEIDTITETGLVLAREEMEEAEITIEKDPVLPSNIVIIMTREEIAMMMEIDLVPPYAIVPCRGEMIGGADLVRRMITPTPIRELPAPTKRQRRDRSISREWNPPPLRRKGFMNDNDTRSPSSSSRQRQKKRGRRRSSSPLEVVDDRRGGRRESNSSSQYIPPDPRSGRRDTSPVRPSYGWKTSSREAMETGGVGLSESRPIVIDDDEGRGGGRETRNSCNPILSAFSAIREMLPPNNQSQKESAGKAKAAKPAVDQSIVDQAPKGSKAKPLVNGCLLSFSLELYSNYEEIVDHFERLRAAVTVVRRPMSARPGACVLELPHEIATTILLSRSPIRFGQNTVPLKSPAVVELSMEREGMDATKLEAEIEKQFGPIVQVVVDGRTKKKGWVMFADESSAARALAVGSLTCESTEGSIRFETVDEKKNGEGMWQLKEDRTWISHRMRAQRCRCMAATSKSNERTKWNEPEMRKVIEDQIRDEGDVLLVGGPIVGDLCLADVKQYFKSRFGVIAYEVEKPTVDDPGTFDINVKVRENGGFKSHSVVELLTVDHIISGHSIALGLVSSIDIVTTPVDPKLQRMMVIEFQKQFGAVIGFLEKGREEGRGRYRIVFMHLHHAARAHETLSVLVDRPFLPGMEQVIIHEVDHLKTWKEQKAKD</sequence>
<reference evidence="3" key="1">
    <citation type="journal article" date="2008" name="Nat. Genet.">
        <title>The Pristionchus pacificus genome provides a unique perspective on nematode lifestyle and parasitism.</title>
        <authorList>
            <person name="Dieterich C."/>
            <person name="Clifton S.W."/>
            <person name="Schuster L.N."/>
            <person name="Chinwalla A."/>
            <person name="Delehaunty K."/>
            <person name="Dinkelacker I."/>
            <person name="Fulton L."/>
            <person name="Fulton R."/>
            <person name="Godfrey J."/>
            <person name="Minx P."/>
            <person name="Mitreva M."/>
            <person name="Roeseler W."/>
            <person name="Tian H."/>
            <person name="Witte H."/>
            <person name="Yang S.P."/>
            <person name="Wilson R.K."/>
            <person name="Sommer R.J."/>
        </authorList>
    </citation>
    <scope>NUCLEOTIDE SEQUENCE [LARGE SCALE GENOMIC DNA]</scope>
    <source>
        <strain evidence="3">PS312</strain>
    </source>
</reference>
<feature type="region of interest" description="Disordered" evidence="1">
    <location>
        <begin position="768"/>
        <end position="907"/>
    </location>
</feature>
<dbReference type="Gene3D" id="3.30.1490.150">
    <property type="entry name" value="Hypothetical protein ph0010, domain 2"/>
    <property type="match status" value="1"/>
</dbReference>
<proteinExistence type="predicted"/>
<name>A0A2A6B5C6_PRIPA</name>
<dbReference type="NCBIfam" id="TIGR00296">
    <property type="entry name" value="TIGR00296 family protein"/>
    <property type="match status" value="1"/>
</dbReference>
<dbReference type="PANTHER" id="PTHR13016">
    <property type="entry name" value="AMMECR1 HOMOLOG"/>
    <property type="match status" value="1"/>
</dbReference>
<feature type="compositionally biased region" description="Basic and acidic residues" evidence="1">
    <location>
        <begin position="831"/>
        <end position="841"/>
    </location>
</feature>
<evidence type="ECO:0000313" key="2">
    <source>
        <dbReference type="EnsemblMetazoa" id="PPA17535.1"/>
    </source>
</evidence>
<dbReference type="InterPro" id="IPR023473">
    <property type="entry name" value="AMMECR1"/>
</dbReference>
<feature type="compositionally biased region" description="Basic residues" evidence="1">
    <location>
        <begin position="814"/>
        <end position="824"/>
    </location>
</feature>
<gene>
    <name evidence="2" type="primary">WBGene00107089</name>
</gene>
<reference evidence="2" key="2">
    <citation type="submission" date="2022-06" db="UniProtKB">
        <authorList>
            <consortium name="EnsemblMetazoa"/>
        </authorList>
    </citation>
    <scope>IDENTIFICATION</scope>
    <source>
        <strain evidence="2">PS312</strain>
    </source>
</reference>
<evidence type="ECO:0000313" key="3">
    <source>
        <dbReference type="Proteomes" id="UP000005239"/>
    </source>
</evidence>
<dbReference type="Gene3D" id="3.30.700.20">
    <property type="entry name" value="Hypothetical protein ph0010, domain 1"/>
    <property type="match status" value="1"/>
</dbReference>
<feature type="compositionally biased region" description="Basic and acidic residues" evidence="1">
    <location>
        <begin position="490"/>
        <end position="504"/>
    </location>
</feature>
<accession>A0A8R1UD80</accession>
<evidence type="ECO:0000256" key="1">
    <source>
        <dbReference type="SAM" id="MobiDB-lite"/>
    </source>
</evidence>
<dbReference type="Pfam" id="PF01871">
    <property type="entry name" value="AMMECR1"/>
    <property type="match status" value="1"/>
</dbReference>
<organism evidence="2 3">
    <name type="scientific">Pristionchus pacificus</name>
    <name type="common">Parasitic nematode worm</name>
    <dbReference type="NCBI Taxonomy" id="54126"/>
    <lineage>
        <taxon>Eukaryota</taxon>
        <taxon>Metazoa</taxon>
        <taxon>Ecdysozoa</taxon>
        <taxon>Nematoda</taxon>
        <taxon>Chromadorea</taxon>
        <taxon>Rhabditida</taxon>
        <taxon>Rhabditina</taxon>
        <taxon>Diplogasteromorpha</taxon>
        <taxon>Diplogasteroidea</taxon>
        <taxon>Neodiplogasteridae</taxon>
        <taxon>Pristionchus</taxon>
    </lineage>
</organism>
<dbReference type="PANTHER" id="PTHR13016:SF0">
    <property type="entry name" value="AMME SYNDROME CANDIDATE GENE 1 PROTEIN"/>
    <property type="match status" value="1"/>
</dbReference>
<dbReference type="InterPro" id="IPR036071">
    <property type="entry name" value="AMMECR1_dom_sf"/>
</dbReference>
<accession>A0A2A6B5C6</accession>
<dbReference type="SUPFAM" id="SSF143447">
    <property type="entry name" value="AMMECR1-like"/>
    <property type="match status" value="1"/>
</dbReference>